<keyword evidence="8" id="KW-1185">Reference proteome</keyword>
<organism evidence="7 8">
    <name type="scientific">Pontibacter populi</name>
    <dbReference type="NCBI Taxonomy" id="890055"/>
    <lineage>
        <taxon>Bacteria</taxon>
        <taxon>Pseudomonadati</taxon>
        <taxon>Bacteroidota</taxon>
        <taxon>Cytophagia</taxon>
        <taxon>Cytophagales</taxon>
        <taxon>Hymenobacteraceae</taxon>
        <taxon>Pontibacter</taxon>
    </lineage>
</organism>
<sequence length="433" mass="48281">MKAKKNILASFIIKGGSVLTSLALVSITINYIPPVEYGIWLTLSSIIVWFNFFDIGLGNGLKNKIAEALANNDKLLVRIYISSTYLVLGFISILLYGLFLISNQFISWVKVVNTNPVLESELSLAALILFSAFTIQFVLQLVNVVCDATQNSKLSALSLFFGNLLSLLLIYLLTKTTNGSIVYLCFAISVSPLIVFSVFSVILYSTKFRDFRPSLKLAKFSYAKDIARLGLKFFFIQLGLILFYNANNIIIAQTSGPEAVTPYNIAFKYFGVITMLSGIIMTPFWSAFTDAYTRQDFKWIKSTVKRLEKICLILLALCLLMVVMSSYAYELWLGDKVFVPLTLSVVLAFYTIVNLYRTIYCFYLNGIGKIGLQLYLVISAGLLNIPIALYFGSLWGATGVILATSILCVICGIFEKIQYHKLVNGTASGIWNR</sequence>
<evidence type="ECO:0000256" key="2">
    <source>
        <dbReference type="ARBA" id="ARBA00022475"/>
    </source>
</evidence>
<feature type="transmembrane region" description="Helical" evidence="6">
    <location>
        <begin position="79"/>
        <end position="102"/>
    </location>
</feature>
<feature type="transmembrane region" description="Helical" evidence="6">
    <location>
        <begin position="154"/>
        <end position="174"/>
    </location>
</feature>
<dbReference type="RefSeq" id="WP_199109778.1">
    <property type="nucleotide sequence ID" value="NZ_JAHWXQ010000002.1"/>
</dbReference>
<dbReference type="Pfam" id="PF01943">
    <property type="entry name" value="Polysacc_synt"/>
    <property type="match status" value="1"/>
</dbReference>
<keyword evidence="2" id="KW-1003">Cell membrane</keyword>
<protein>
    <submittedName>
        <fullName evidence="7">MATE family efflux transporter</fullName>
    </submittedName>
</protein>
<feature type="transmembrane region" description="Helical" evidence="6">
    <location>
        <begin position="372"/>
        <end position="391"/>
    </location>
</feature>
<gene>
    <name evidence="7" type="ORF">KYK27_09490</name>
</gene>
<feature type="transmembrane region" description="Helical" evidence="6">
    <location>
        <begin position="397"/>
        <end position="414"/>
    </location>
</feature>
<feature type="transmembrane region" description="Helical" evidence="6">
    <location>
        <begin position="38"/>
        <end position="58"/>
    </location>
</feature>
<evidence type="ECO:0000313" key="7">
    <source>
        <dbReference type="EMBL" id="MBW3365277.1"/>
    </source>
</evidence>
<dbReference type="CDD" id="cd12082">
    <property type="entry name" value="MATE_like"/>
    <property type="match status" value="1"/>
</dbReference>
<dbReference type="PANTHER" id="PTHR30250">
    <property type="entry name" value="PST FAMILY PREDICTED COLANIC ACID TRANSPORTER"/>
    <property type="match status" value="1"/>
</dbReference>
<evidence type="ECO:0000256" key="6">
    <source>
        <dbReference type="SAM" id="Phobius"/>
    </source>
</evidence>
<feature type="transmembrane region" description="Helical" evidence="6">
    <location>
        <begin position="226"/>
        <end position="246"/>
    </location>
</feature>
<comment type="subcellular location">
    <subcellularLocation>
        <location evidence="1">Cell membrane</location>
        <topology evidence="1">Multi-pass membrane protein</topology>
    </subcellularLocation>
</comment>
<feature type="transmembrane region" description="Helical" evidence="6">
    <location>
        <begin position="341"/>
        <end position="360"/>
    </location>
</feature>
<evidence type="ECO:0000256" key="5">
    <source>
        <dbReference type="ARBA" id="ARBA00023136"/>
    </source>
</evidence>
<evidence type="ECO:0000313" key="8">
    <source>
        <dbReference type="Proteomes" id="UP000774935"/>
    </source>
</evidence>
<dbReference type="Proteomes" id="UP000774935">
    <property type="component" value="Unassembled WGS sequence"/>
</dbReference>
<comment type="caution">
    <text evidence="7">The sequence shown here is derived from an EMBL/GenBank/DDBJ whole genome shotgun (WGS) entry which is preliminary data.</text>
</comment>
<evidence type="ECO:0000256" key="4">
    <source>
        <dbReference type="ARBA" id="ARBA00022989"/>
    </source>
</evidence>
<dbReference type="InterPro" id="IPR050833">
    <property type="entry name" value="Poly_Biosynth_Transport"/>
</dbReference>
<keyword evidence="5 6" id="KW-0472">Membrane</keyword>
<accession>A0ABS6XB96</accession>
<proteinExistence type="predicted"/>
<dbReference type="EMBL" id="JAHWXQ010000002">
    <property type="protein sequence ID" value="MBW3365277.1"/>
    <property type="molecule type" value="Genomic_DNA"/>
</dbReference>
<keyword evidence="3 6" id="KW-0812">Transmembrane</keyword>
<evidence type="ECO:0000256" key="1">
    <source>
        <dbReference type="ARBA" id="ARBA00004651"/>
    </source>
</evidence>
<feature type="transmembrane region" description="Helical" evidence="6">
    <location>
        <begin position="310"/>
        <end position="329"/>
    </location>
</feature>
<dbReference type="PANTHER" id="PTHR30250:SF11">
    <property type="entry name" value="O-ANTIGEN TRANSPORTER-RELATED"/>
    <property type="match status" value="1"/>
</dbReference>
<reference evidence="7 8" key="1">
    <citation type="submission" date="2021-07" db="EMBL/GenBank/DDBJ databases">
        <authorList>
            <person name="Kim M.K."/>
        </authorList>
    </citation>
    <scope>NUCLEOTIDE SEQUENCE [LARGE SCALE GENOMIC DNA]</scope>
    <source>
        <strain evidence="7 8">HLY7-15</strain>
    </source>
</reference>
<dbReference type="InterPro" id="IPR002797">
    <property type="entry name" value="Polysacc_synth"/>
</dbReference>
<feature type="transmembrane region" description="Helical" evidence="6">
    <location>
        <begin position="266"/>
        <end position="289"/>
    </location>
</feature>
<feature type="transmembrane region" description="Helical" evidence="6">
    <location>
        <begin position="180"/>
        <end position="205"/>
    </location>
</feature>
<name>A0ABS6XB96_9BACT</name>
<feature type="transmembrane region" description="Helical" evidence="6">
    <location>
        <begin position="7"/>
        <end position="32"/>
    </location>
</feature>
<evidence type="ECO:0000256" key="3">
    <source>
        <dbReference type="ARBA" id="ARBA00022692"/>
    </source>
</evidence>
<keyword evidence="4 6" id="KW-1133">Transmembrane helix</keyword>
<feature type="transmembrane region" description="Helical" evidence="6">
    <location>
        <begin position="122"/>
        <end position="142"/>
    </location>
</feature>